<comment type="caution">
    <text evidence="1">The sequence shown here is derived from an EMBL/GenBank/DDBJ whole genome shotgun (WGS) entry which is preliminary data.</text>
</comment>
<protein>
    <submittedName>
        <fullName evidence="1">Uncharacterized protein</fullName>
    </submittedName>
</protein>
<dbReference type="Proteomes" id="UP000053413">
    <property type="component" value="Unassembled WGS sequence"/>
</dbReference>
<reference evidence="2" key="1">
    <citation type="submission" date="2015-10" db="EMBL/GenBank/DDBJ databases">
        <authorList>
            <person name="Ju K.-S."/>
            <person name="Doroghazi J.R."/>
            <person name="Metcalf W.W."/>
        </authorList>
    </citation>
    <scope>NUCLEOTIDE SEQUENCE [LARGE SCALE GENOMIC DNA]</scope>
    <source>
        <strain evidence="2">NRRL F-8817</strain>
    </source>
</reference>
<dbReference type="AlphaFoldDB" id="A0A0X3WZI2"/>
<name>A0A0X3WZI2_STRVO</name>
<dbReference type="EMBL" id="LLZJ01000144">
    <property type="protein sequence ID" value="KUL62313.1"/>
    <property type="molecule type" value="Genomic_DNA"/>
</dbReference>
<evidence type="ECO:0000313" key="1">
    <source>
        <dbReference type="EMBL" id="KUL62313.1"/>
    </source>
</evidence>
<gene>
    <name evidence="1" type="ORF">ADL28_13890</name>
</gene>
<organism evidence="1 2">
    <name type="scientific">Streptomyces violaceusniger</name>
    <dbReference type="NCBI Taxonomy" id="68280"/>
    <lineage>
        <taxon>Bacteria</taxon>
        <taxon>Bacillati</taxon>
        <taxon>Actinomycetota</taxon>
        <taxon>Actinomycetes</taxon>
        <taxon>Kitasatosporales</taxon>
        <taxon>Streptomycetaceae</taxon>
        <taxon>Streptomyces</taxon>
        <taxon>Streptomyces violaceusniger group</taxon>
    </lineage>
</organism>
<proteinExistence type="predicted"/>
<accession>A0A0X3WZI2</accession>
<evidence type="ECO:0000313" key="2">
    <source>
        <dbReference type="Proteomes" id="UP000053413"/>
    </source>
</evidence>
<sequence>MVERSREFLAGVDGADEDALCSGRLADGCCAFGGRDGVLIADEALVHVLFEHLRERQGVRDETVGVRTTGPDNEDLVPLRFKFGRAHRDGVGDPRRLVRRMPFVAVGVDEVGSTPIVLLSR</sequence>
<dbReference type="RefSeq" id="WP_059144051.1">
    <property type="nucleotide sequence ID" value="NZ_LLZJ01000144.1"/>
</dbReference>